<keyword evidence="2" id="KW-1185">Reference proteome</keyword>
<accession>A0ABT5NFB1</accession>
<dbReference type="Proteomes" id="UP001148189">
    <property type="component" value="Unassembled WGS sequence"/>
</dbReference>
<gene>
    <name evidence="1" type="ORF">M5G21_19905</name>
</gene>
<evidence type="ECO:0000313" key="1">
    <source>
        <dbReference type="EMBL" id="MDD0987227.1"/>
    </source>
</evidence>
<protein>
    <submittedName>
        <fullName evidence="1">Uncharacterized protein</fullName>
    </submittedName>
</protein>
<dbReference type="RefSeq" id="WP_162947692.1">
    <property type="nucleotide sequence ID" value="NZ_CP077085.1"/>
</dbReference>
<comment type="caution">
    <text evidence="1">The sequence shown here is derived from an EMBL/GenBank/DDBJ whole genome shotgun (WGS) entry which is preliminary data.</text>
</comment>
<evidence type="ECO:0000313" key="2">
    <source>
        <dbReference type="Proteomes" id="UP001148189"/>
    </source>
</evidence>
<name>A0ABT5NFB1_9PSED</name>
<dbReference type="EMBL" id="JAMDHD010000031">
    <property type="protein sequence ID" value="MDD0987227.1"/>
    <property type="molecule type" value="Genomic_DNA"/>
</dbReference>
<dbReference type="GeneID" id="97823880"/>
<proteinExistence type="predicted"/>
<reference evidence="1" key="1">
    <citation type="submission" date="2022-05" db="EMBL/GenBank/DDBJ databases">
        <title>Novel Pseudomonas spp. Isolated from a Rainbow Trout Aquaculture Facility.</title>
        <authorList>
            <person name="Testerman T."/>
            <person name="Graf J."/>
        </authorList>
    </citation>
    <scope>NUCLEOTIDE SEQUENCE</scope>
    <source>
        <strain evidence="1">ID1050</strain>
    </source>
</reference>
<organism evidence="1 2">
    <name type="scientific">Pseudomonas shahriarae</name>
    <dbReference type="NCBI Taxonomy" id="2745512"/>
    <lineage>
        <taxon>Bacteria</taxon>
        <taxon>Pseudomonadati</taxon>
        <taxon>Pseudomonadota</taxon>
        <taxon>Gammaproteobacteria</taxon>
        <taxon>Pseudomonadales</taxon>
        <taxon>Pseudomonadaceae</taxon>
        <taxon>Pseudomonas</taxon>
    </lineage>
</organism>
<sequence>MAQRLIDHGLGAFACHFPPWPTPRAACSTEHPVMGECLVFSGLAWGLATLEEVSGCDRMGNNTAFFGVFVENQTRYDPEPLQQWRRIIAGNDKNYFFIGHGLYIAS</sequence>